<dbReference type="AlphaFoldDB" id="A0A1E8EZP4"/>
<evidence type="ECO:0008006" key="3">
    <source>
        <dbReference type="Google" id="ProtNLM"/>
    </source>
</evidence>
<dbReference type="STRING" id="1121290.CLAOCE_09420"/>
<gene>
    <name evidence="1" type="ORF">CLOACE_09420</name>
</gene>
<name>A0A1E8EZP4_9CLOT</name>
<dbReference type="OrthoDB" id="1652387at2"/>
<dbReference type="Proteomes" id="UP000175744">
    <property type="component" value="Unassembled WGS sequence"/>
</dbReference>
<organism evidence="1 2">
    <name type="scientific">Clostridium acetireducens DSM 10703</name>
    <dbReference type="NCBI Taxonomy" id="1121290"/>
    <lineage>
        <taxon>Bacteria</taxon>
        <taxon>Bacillati</taxon>
        <taxon>Bacillota</taxon>
        <taxon>Clostridia</taxon>
        <taxon>Eubacteriales</taxon>
        <taxon>Clostridiaceae</taxon>
        <taxon>Clostridium</taxon>
    </lineage>
</organism>
<keyword evidence="2" id="KW-1185">Reference proteome</keyword>
<evidence type="ECO:0000313" key="2">
    <source>
        <dbReference type="Proteomes" id="UP000175744"/>
    </source>
</evidence>
<evidence type="ECO:0000313" key="1">
    <source>
        <dbReference type="EMBL" id="OFI06600.1"/>
    </source>
</evidence>
<sequence length="62" mass="7210">MLNNKYCCEKHKNKAFDDFLKEHDTFPYIEKVSSGKCNYCDDDASFVLKITKQMGPSELLDL</sequence>
<reference evidence="1 2" key="1">
    <citation type="submission" date="2016-06" db="EMBL/GenBank/DDBJ databases">
        <title>Genome sequence of Clostridium acetireducens DSM 10703.</title>
        <authorList>
            <person name="Poehlein A."/>
            <person name="Fluechter S."/>
            <person name="Duerre P."/>
            <person name="Daniel R."/>
        </authorList>
    </citation>
    <scope>NUCLEOTIDE SEQUENCE [LARGE SCALE GENOMIC DNA]</scope>
    <source>
        <strain evidence="1 2">DSM 10703</strain>
    </source>
</reference>
<accession>A0A1E8EZP4</accession>
<dbReference type="RefSeq" id="WP_070109885.1">
    <property type="nucleotide sequence ID" value="NZ_LZFO01000010.1"/>
</dbReference>
<dbReference type="NCBIfam" id="TIGR04129">
    <property type="entry name" value="CxxH_BA5709"/>
    <property type="match status" value="1"/>
</dbReference>
<protein>
    <recommendedName>
        <fullName evidence="3">CxxH/CxxC protein</fullName>
    </recommendedName>
</protein>
<proteinExistence type="predicted"/>
<dbReference type="Pfam" id="PF14116">
    <property type="entry name" value="YyzF"/>
    <property type="match status" value="1"/>
</dbReference>
<dbReference type="InterPro" id="IPR025626">
    <property type="entry name" value="YyzF"/>
</dbReference>
<dbReference type="EMBL" id="LZFO01000010">
    <property type="protein sequence ID" value="OFI06600.1"/>
    <property type="molecule type" value="Genomic_DNA"/>
</dbReference>
<comment type="caution">
    <text evidence="1">The sequence shown here is derived from an EMBL/GenBank/DDBJ whole genome shotgun (WGS) entry which is preliminary data.</text>
</comment>